<keyword evidence="1" id="KW-1133">Transmembrane helix</keyword>
<proteinExistence type="predicted"/>
<evidence type="ECO:0000256" key="1">
    <source>
        <dbReference type="SAM" id="Phobius"/>
    </source>
</evidence>
<dbReference type="Proteomes" id="UP001253851">
    <property type="component" value="Unassembled WGS sequence"/>
</dbReference>
<feature type="transmembrane region" description="Helical" evidence="1">
    <location>
        <begin position="600"/>
        <end position="619"/>
    </location>
</feature>
<dbReference type="EMBL" id="JARQDZ010000001">
    <property type="protein sequence ID" value="MDT2981796.1"/>
    <property type="molecule type" value="Genomic_DNA"/>
</dbReference>
<keyword evidence="1" id="KW-0472">Membrane</keyword>
<evidence type="ECO:0000313" key="3">
    <source>
        <dbReference type="Proteomes" id="UP001253851"/>
    </source>
</evidence>
<dbReference type="SUPFAM" id="SSF48371">
    <property type="entry name" value="ARM repeat"/>
    <property type="match status" value="1"/>
</dbReference>
<dbReference type="RefSeq" id="WP_311957100.1">
    <property type="nucleotide sequence ID" value="NZ_JARQDZ010000001.1"/>
</dbReference>
<accession>A0ABD5FJA5</accession>
<evidence type="ECO:0000313" key="2">
    <source>
        <dbReference type="EMBL" id="MDT2981796.1"/>
    </source>
</evidence>
<keyword evidence="1" id="KW-0812">Transmembrane</keyword>
<feature type="transmembrane region" description="Helical" evidence="1">
    <location>
        <begin position="567"/>
        <end position="594"/>
    </location>
</feature>
<feature type="transmembrane region" description="Helical" evidence="1">
    <location>
        <begin position="631"/>
        <end position="656"/>
    </location>
</feature>
<feature type="transmembrane region" description="Helical" evidence="1">
    <location>
        <begin position="327"/>
        <end position="349"/>
    </location>
</feature>
<sequence length="1054" mass="110413">MNDGSVIIDVEFNTDKARKQYQDFGNEAAQQLDNKIGKSKAFNSLSEQSVEFAKKASLSILAVGTAVAGFSIKSAADMQAMDAQFSQVFGNLEKNAQSSIDSISKETNILPNRLKPAFTSMAAFAKTTGMDTADALDLTSRATKAAADSAAFYDKSIGEVSESLQSYLKGNYENDAALGISSTETTRNAAANKLYGKSFNDLSEAQKQLTLLQMVEDGNKLSGALGQAAREGGGLENVIGNMKQAITDLGAAFGAPLLDPFLAIVQKISGAMAKLAEVFRENPALVYVVVGAVTTLAAALGAAYLAANNFAKLKAIMSGVKAGFMALTSPVSLVVLAIGALVTAFIYFYNTSDTFREKVNGAVKTLQTFMAPIRDVIEGIKLLAQAFKAIVFNDFSVSLSDLHDQFVKLFPESLWNGMTSFAQSTKGIVQGISTLAKAFKAIALDDFSVSVTNLKADFLEVFPESLWNGMTKIALGIRSLINGFKSGEKSIDPFGIALKILQSVFLGLLGPIGLFIKAFELIAKALGGGDVSKGIDKIIDAFDSLASGLESNGPKVGSSAGKAIEGILAAIASALPGIISGGLQIVAAIVSGIAQGLPSLAMSASQLIMAFTAAMLILVPQIALSATAIIVALLAALTAGLPQIIVAGGALILALLDGITEQLPALIESAATLIVTWLTALTEHVPEIVVAGMSLIIAILDGIAQKLPDLVAAVSTLIVTFLTALSGQLPSIVTAGADLLINFLNGLASKMPDIVSAALNLIVQFINGLASKAQDVINAGVNLIVQILQGIADNIDRIVNAGMDIVDATVDGVIKAQDRLFKAGITLVNGLANNIRNNQSAMREAGANLLNALIGALPGGALINNGIALVDGLLSGLMSGFENVKRTVSGWADTIASLKGPIPYDKKVLIENGLALVSGLKEGLINGFSEVKSDVSTWANELQKGIESEFDSNYFNDLVANIPSKIPAMDALINGRLAPELASGVSKANAIDPANQIIKNIFNKQDTQNSTPDYIVLKNTIETDGKAWAEQTAVFTKEELDQQSYIQRVARRYE</sequence>
<name>A0ABD5FJA5_ENTCA</name>
<organism evidence="2 3">
    <name type="scientific">Enterococcus casseliflavus</name>
    <name type="common">Enterococcus flavescens</name>
    <dbReference type="NCBI Taxonomy" id="37734"/>
    <lineage>
        <taxon>Bacteria</taxon>
        <taxon>Bacillati</taxon>
        <taxon>Bacillota</taxon>
        <taxon>Bacilli</taxon>
        <taxon>Lactobacillales</taxon>
        <taxon>Enterococcaceae</taxon>
        <taxon>Enterococcus</taxon>
    </lineage>
</organism>
<feature type="transmembrane region" description="Helical" evidence="1">
    <location>
        <begin position="710"/>
        <end position="741"/>
    </location>
</feature>
<evidence type="ECO:0008006" key="4">
    <source>
        <dbReference type="Google" id="ProtNLM"/>
    </source>
</evidence>
<feature type="transmembrane region" description="Helical" evidence="1">
    <location>
        <begin position="284"/>
        <end position="307"/>
    </location>
</feature>
<gene>
    <name evidence="2" type="ORF">P7I34_03900</name>
</gene>
<protein>
    <recommendedName>
        <fullName evidence="4">Tape measure protein</fullName>
    </recommendedName>
</protein>
<dbReference type="InterPro" id="IPR016024">
    <property type="entry name" value="ARM-type_fold"/>
</dbReference>
<dbReference type="AlphaFoldDB" id="A0ABD5FJA5"/>
<reference evidence="2 3" key="1">
    <citation type="submission" date="2023-03" db="EMBL/GenBank/DDBJ databases">
        <authorList>
            <person name="Shen W."/>
            <person name="Cai J."/>
        </authorList>
    </citation>
    <scope>NUCLEOTIDE SEQUENCE [LARGE SCALE GENOMIC DNA]</scope>
    <source>
        <strain evidence="2 3">B516</strain>
    </source>
</reference>
<comment type="caution">
    <text evidence="2">The sequence shown here is derived from an EMBL/GenBank/DDBJ whole genome shotgun (WGS) entry which is preliminary data.</text>
</comment>